<dbReference type="Proteomes" id="UP001386955">
    <property type="component" value="Unassembled WGS sequence"/>
</dbReference>
<dbReference type="AlphaFoldDB" id="A0AAN9SGY0"/>
<evidence type="ECO:0000313" key="2">
    <source>
        <dbReference type="EMBL" id="KAK7395736.1"/>
    </source>
</evidence>
<gene>
    <name evidence="2" type="ORF">VNO78_16303</name>
</gene>
<sequence>MSQPDPYSSSSSTSSSSSPLIALLLPILLVLLLPLDLQPSPQGAHEVEFNVDIDDDEESAKDNDKFGRGCLEGEGGKKVEVKGVSFVWGVEGVELKETHGEDKVEEGGKGLGCVRVHDPCDRVRL</sequence>
<feature type="chain" id="PRO_5043016260" evidence="1">
    <location>
        <begin position="38"/>
        <end position="125"/>
    </location>
</feature>
<evidence type="ECO:0000313" key="3">
    <source>
        <dbReference type="Proteomes" id="UP001386955"/>
    </source>
</evidence>
<evidence type="ECO:0000256" key="1">
    <source>
        <dbReference type="SAM" id="SignalP"/>
    </source>
</evidence>
<name>A0AAN9SGY0_PSOTE</name>
<comment type="caution">
    <text evidence="2">The sequence shown here is derived from an EMBL/GenBank/DDBJ whole genome shotgun (WGS) entry which is preliminary data.</text>
</comment>
<keyword evidence="3" id="KW-1185">Reference proteome</keyword>
<accession>A0AAN9SGY0</accession>
<keyword evidence="1" id="KW-0732">Signal</keyword>
<reference evidence="2 3" key="1">
    <citation type="submission" date="2024-01" db="EMBL/GenBank/DDBJ databases">
        <title>The genomes of 5 underutilized Papilionoideae crops provide insights into root nodulation and disease resistanc.</title>
        <authorList>
            <person name="Jiang F."/>
        </authorList>
    </citation>
    <scope>NUCLEOTIDE SEQUENCE [LARGE SCALE GENOMIC DNA]</scope>
    <source>
        <strain evidence="2">DUOXIRENSHENG_FW03</strain>
        <tissue evidence="2">Leaves</tissue>
    </source>
</reference>
<protein>
    <submittedName>
        <fullName evidence="2">Uncharacterized protein</fullName>
    </submittedName>
</protein>
<proteinExistence type="predicted"/>
<organism evidence="2 3">
    <name type="scientific">Psophocarpus tetragonolobus</name>
    <name type="common">Winged bean</name>
    <name type="synonym">Dolichos tetragonolobus</name>
    <dbReference type="NCBI Taxonomy" id="3891"/>
    <lineage>
        <taxon>Eukaryota</taxon>
        <taxon>Viridiplantae</taxon>
        <taxon>Streptophyta</taxon>
        <taxon>Embryophyta</taxon>
        <taxon>Tracheophyta</taxon>
        <taxon>Spermatophyta</taxon>
        <taxon>Magnoliopsida</taxon>
        <taxon>eudicotyledons</taxon>
        <taxon>Gunneridae</taxon>
        <taxon>Pentapetalae</taxon>
        <taxon>rosids</taxon>
        <taxon>fabids</taxon>
        <taxon>Fabales</taxon>
        <taxon>Fabaceae</taxon>
        <taxon>Papilionoideae</taxon>
        <taxon>50 kb inversion clade</taxon>
        <taxon>NPAAA clade</taxon>
        <taxon>indigoferoid/millettioid clade</taxon>
        <taxon>Phaseoleae</taxon>
        <taxon>Psophocarpus</taxon>
    </lineage>
</organism>
<dbReference type="EMBL" id="JAYMYS010000004">
    <property type="protein sequence ID" value="KAK7395736.1"/>
    <property type="molecule type" value="Genomic_DNA"/>
</dbReference>
<feature type="signal peptide" evidence="1">
    <location>
        <begin position="1"/>
        <end position="37"/>
    </location>
</feature>